<reference evidence="1 2" key="1">
    <citation type="journal article" date="2019" name="Commun. Biol.">
        <title>The bagworm genome reveals a unique fibroin gene that provides high tensile strength.</title>
        <authorList>
            <person name="Kono N."/>
            <person name="Nakamura H."/>
            <person name="Ohtoshi R."/>
            <person name="Tomita M."/>
            <person name="Numata K."/>
            <person name="Arakawa K."/>
        </authorList>
    </citation>
    <scope>NUCLEOTIDE SEQUENCE [LARGE SCALE GENOMIC DNA]</scope>
</reference>
<protein>
    <submittedName>
        <fullName evidence="1">Uncharacterized protein</fullName>
    </submittedName>
</protein>
<accession>A0A4C1XRR3</accession>
<dbReference type="Proteomes" id="UP000299102">
    <property type="component" value="Unassembled WGS sequence"/>
</dbReference>
<dbReference type="EMBL" id="BGZK01000911">
    <property type="protein sequence ID" value="GBP64869.1"/>
    <property type="molecule type" value="Genomic_DNA"/>
</dbReference>
<proteinExistence type="predicted"/>
<gene>
    <name evidence="1" type="ORF">EVAR_89948_1</name>
</gene>
<keyword evidence="2" id="KW-1185">Reference proteome</keyword>
<evidence type="ECO:0000313" key="1">
    <source>
        <dbReference type="EMBL" id="GBP64869.1"/>
    </source>
</evidence>
<name>A0A4C1XRR3_EUMVA</name>
<dbReference type="AlphaFoldDB" id="A0A4C1XRR3"/>
<comment type="caution">
    <text evidence="1">The sequence shown here is derived from an EMBL/GenBank/DDBJ whole genome shotgun (WGS) entry which is preliminary data.</text>
</comment>
<evidence type="ECO:0000313" key="2">
    <source>
        <dbReference type="Proteomes" id="UP000299102"/>
    </source>
</evidence>
<sequence length="74" mass="8249">MPRNTAVPTKYDFWFPTKIDTDLWHNFGGGLMMKLEGDHRNSKATHHKVVVACLQHALTCSMQPTADPLADAIA</sequence>
<organism evidence="1 2">
    <name type="scientific">Eumeta variegata</name>
    <name type="common">Bagworm moth</name>
    <name type="synonym">Eumeta japonica</name>
    <dbReference type="NCBI Taxonomy" id="151549"/>
    <lineage>
        <taxon>Eukaryota</taxon>
        <taxon>Metazoa</taxon>
        <taxon>Ecdysozoa</taxon>
        <taxon>Arthropoda</taxon>
        <taxon>Hexapoda</taxon>
        <taxon>Insecta</taxon>
        <taxon>Pterygota</taxon>
        <taxon>Neoptera</taxon>
        <taxon>Endopterygota</taxon>
        <taxon>Lepidoptera</taxon>
        <taxon>Glossata</taxon>
        <taxon>Ditrysia</taxon>
        <taxon>Tineoidea</taxon>
        <taxon>Psychidae</taxon>
        <taxon>Oiketicinae</taxon>
        <taxon>Eumeta</taxon>
    </lineage>
</organism>